<comment type="caution">
    <text evidence="2">The sequence shown here is derived from an EMBL/GenBank/DDBJ whole genome shotgun (WGS) entry which is preliminary data.</text>
</comment>
<organism evidence="2 3">
    <name type="scientific">Arthrobacter halodurans</name>
    <dbReference type="NCBI Taxonomy" id="516699"/>
    <lineage>
        <taxon>Bacteria</taxon>
        <taxon>Bacillati</taxon>
        <taxon>Actinomycetota</taxon>
        <taxon>Actinomycetes</taxon>
        <taxon>Micrococcales</taxon>
        <taxon>Micrococcaceae</taxon>
        <taxon>Arthrobacter</taxon>
    </lineage>
</organism>
<dbReference type="Pfam" id="PF14024">
    <property type="entry name" value="DUF4240"/>
    <property type="match status" value="1"/>
</dbReference>
<sequence length="179" mass="19578">MDDSAFWQAIDRSREGVEGDVEAQAEALHALLSGWSPEEVAAFDAAFIRHNLELHRWDLWAAAEVLIGWCSGDVFTDFRSWVVAQGSEYFEACRADPAVLADGRLADEEEVGVAEVLAATASQVYEDLTGRSIEDDFPGHPNVFDVDEPAGERLDEATIARRFAAIRPIAHIPAPGGPR</sequence>
<evidence type="ECO:0000259" key="1">
    <source>
        <dbReference type="Pfam" id="PF14024"/>
    </source>
</evidence>
<protein>
    <submittedName>
        <fullName evidence="2">DUF4240 domain-containing protein</fullName>
    </submittedName>
</protein>
<reference evidence="2 3" key="1">
    <citation type="submission" date="2024-09" db="EMBL/GenBank/DDBJ databases">
        <authorList>
            <person name="Salinas-Garcia M.A."/>
            <person name="Prieme A."/>
        </authorList>
    </citation>
    <scope>NUCLEOTIDE SEQUENCE [LARGE SCALE GENOMIC DNA]</scope>
    <source>
        <strain evidence="2 3">DSM 21081</strain>
    </source>
</reference>
<keyword evidence="3" id="KW-1185">Reference proteome</keyword>
<gene>
    <name evidence="2" type="ORF">ACETWP_07095</name>
</gene>
<accession>A0ABV4UL31</accession>
<dbReference type="EMBL" id="JBHDLJ010000004">
    <property type="protein sequence ID" value="MFB0834348.1"/>
    <property type="molecule type" value="Genomic_DNA"/>
</dbReference>
<proteinExistence type="predicted"/>
<evidence type="ECO:0000313" key="2">
    <source>
        <dbReference type="EMBL" id="MFB0834348.1"/>
    </source>
</evidence>
<evidence type="ECO:0000313" key="3">
    <source>
        <dbReference type="Proteomes" id="UP001575652"/>
    </source>
</evidence>
<feature type="domain" description="DUF4240" evidence="1">
    <location>
        <begin position="1"/>
        <end position="126"/>
    </location>
</feature>
<dbReference type="RefSeq" id="WP_373971516.1">
    <property type="nucleotide sequence ID" value="NZ_JBHDLJ010000004.1"/>
</dbReference>
<dbReference type="InterPro" id="IPR025334">
    <property type="entry name" value="DUF4240"/>
</dbReference>
<dbReference type="Proteomes" id="UP001575652">
    <property type="component" value="Unassembled WGS sequence"/>
</dbReference>
<name>A0ABV4UL31_9MICC</name>